<dbReference type="EMBL" id="CABFNB010000167">
    <property type="protein sequence ID" value="VTZ66080.1"/>
    <property type="molecule type" value="Genomic_DNA"/>
</dbReference>
<organism evidence="1">
    <name type="scientific">Sinorhizobium medicae</name>
    <dbReference type="NCBI Taxonomy" id="110321"/>
    <lineage>
        <taxon>Bacteria</taxon>
        <taxon>Pseudomonadati</taxon>
        <taxon>Pseudomonadota</taxon>
        <taxon>Alphaproteobacteria</taxon>
        <taxon>Hyphomicrobiales</taxon>
        <taxon>Rhizobiaceae</taxon>
        <taxon>Sinorhizobium/Ensifer group</taxon>
        <taxon>Sinorhizobium</taxon>
    </lineage>
</organism>
<dbReference type="Proteomes" id="UP000507954">
    <property type="component" value="Unassembled WGS sequence"/>
</dbReference>
<protein>
    <submittedName>
        <fullName evidence="1">Uncharacterized protein</fullName>
    </submittedName>
</protein>
<dbReference type="AlphaFoldDB" id="A0A508XCH1"/>
<gene>
    <name evidence="1" type="ORF">EMEDMD4_950029</name>
</gene>
<name>A0A508XCH1_9HYPH</name>
<accession>A0A508XCH1</accession>
<sequence>MYFKEANAIHVGDIFWNGLYPFIDTRRAGA</sequence>
<evidence type="ECO:0000313" key="1">
    <source>
        <dbReference type="EMBL" id="VTZ66080.1"/>
    </source>
</evidence>
<proteinExistence type="predicted"/>
<reference evidence="1" key="1">
    <citation type="submission" date="2019-06" db="EMBL/GenBank/DDBJ databases">
        <authorList>
            <person name="Le Quere A."/>
            <person name="Colella S."/>
        </authorList>
    </citation>
    <scope>NUCLEOTIDE SEQUENCE</scope>
    <source>
        <strain evidence="1">EmedicaeMD41</strain>
    </source>
</reference>